<dbReference type="InParanoid" id="T0PK11"/>
<feature type="coiled-coil region" evidence="1">
    <location>
        <begin position="811"/>
        <end position="854"/>
    </location>
</feature>
<accession>T0PK11</accession>
<keyword evidence="5" id="KW-1185">Reference proteome</keyword>
<feature type="region of interest" description="Disordered" evidence="2">
    <location>
        <begin position="32"/>
        <end position="57"/>
    </location>
</feature>
<dbReference type="PANTHER" id="PTHR48125:SF10">
    <property type="entry name" value="OS12G0136300 PROTEIN"/>
    <property type="match status" value="1"/>
</dbReference>
<feature type="domain" description="WW" evidence="3">
    <location>
        <begin position="47"/>
        <end position="81"/>
    </location>
</feature>
<feature type="region of interest" description="Disordered" evidence="2">
    <location>
        <begin position="656"/>
        <end position="683"/>
    </location>
</feature>
<evidence type="ECO:0000256" key="2">
    <source>
        <dbReference type="SAM" id="MobiDB-lite"/>
    </source>
</evidence>
<feature type="compositionally biased region" description="Polar residues" evidence="2">
    <location>
        <begin position="1299"/>
        <end position="1312"/>
    </location>
</feature>
<name>T0PK11_SAPDV</name>
<sequence length="1628" mass="181250">MADDADDDAKAETDLLKMEFVAIDGRYRALPRGTSTEKGATLGDYHSPLPDGWQHKESSSHPGKFYYIQPSGGAVWVPPLVRTGHLYAWKLLIYIEFGPGKLGMNLRSIVQGPDIPWQQFQVEIHALVKLASGLPSPAEMYNWSVKPDRRIYPGFRMVEIQGTSIAGYSYNEVIEKISQTPRPVTIGFCDISRGLKGDPADDEEDETELDPEEENKLRLRAIESEHMKTLVVTQLHKEVWSMDTNRLLFDEATSIAKGRVLEREMKVLQMVSANYASEIDRLVPEKEMLQTHLDQLELERRHTILPAEITKCQSLTARQQQLLDTIAQLGVENKQLQDTFAERTALLDRMYVELEDDVATPERMSSSQLLDEYNITGPPLQKVDYCNMLYFQLQEALQVEQDKAKLAQEEVNQLSRHLDAMNSRESAVALAAASSDAILGTSSNESSIRDLEMKLEWLRHQMHKTVAALAKAEKRGNEKMAKAGLRRRNLLKSEIQVVHDELASKRSARGTQLSCSTEVDLLERKTSYLRTALRETVDAIAKTTVNDDRAMYLARKAFLKKELQTTGERMQEVVHMEALGGRRSSNILGSPLKALARKSLTFDDDDDEYDANDFRTSAFVDSPDLPGTPVEFAESLSPVSESPPMPAQVPRVVPPPLALDPSPPTPPTLKMPPTPPTPKMPPTPPAPFLPLPTYTAPAAAVATPPMVQAPASPDHRFAAQLTEALSVVRDSQRLSLNSLHDEQPTTTTTTADVDRITESIRSLHDNDVDTDNESENDDDVSAARRLEQLKKELRIVSAQLASTPRSQSHVISKLHRDRTRLKAAVAQAQDQVLVDNLQQQLRAAMAQATQAASQGDRAREIHYKRKAAELQTELTAATDRLVHAAKPTPSLDDLKNDLRAVVKRIAETPPNGRAMDELLAQKHELKKAIVAKQQEILKERAKRDEGLSLDELKTQLKQVVVAMTKDPDNIMLQQRRKHIKQRIAKLQDRQHSSSASSNGLRSESSSNDSAPHDYLQQRAHMNSTELLVGDMDRARFNATELLVRPDVDARRLNHTELHVDARRRFGGTELHSGSSSMSSESKRRSNSVEGRGVSSHSSISISSSNSSNDMRLHDPADYASLSLDQLEHELLVVKEATRAPDLDGLTKDRYRRQLSELNARIARAEADAKRGSSVLRSELAELKQQLKAVGVRLEETTHEKTFRALLQKRADLKGKIARLEQQLVPEMPPAPAPLHPNASPAEITMYISGRKHELRDVVQKLMKTTQDKDSVSSSHYMARRKELKQAILTAQEALQRTSAVTTVSTDAPTSRAPSEATPETMDAPAVEKHIAGLKQELREIVSAVAQPTASTAQKPELLRRRSVVKEHLAAAQDHLAQITSPDVEKAKHEIAVVQQYIASLQDDLAAVLAKINSKAPADLAKSSLYMMRRNDLKNNLSFAQDQLVELTQNLKAALAKARPIRSSTASSDKRDSSKAEIFDEPIPLSSEDHVRMTQTYNAPIPMQTGYLELEPLSLKLFRKGKVVWCSIEASGCLCWYKSQRDLKHVRGFVDLAKTSARNVFVNYARGNTFDVHVVSPGLLANTEEVSRFIAPSTAEAQKWVRAINDTIKVLETATPMSADGYGRNSVVF</sequence>
<feature type="coiled-coil region" evidence="1">
    <location>
        <begin position="1429"/>
        <end position="1456"/>
    </location>
</feature>
<feature type="coiled-coil region" evidence="1">
    <location>
        <begin position="1147"/>
        <end position="1222"/>
    </location>
</feature>
<dbReference type="GeneID" id="19957153"/>
<dbReference type="PROSITE" id="PS50020">
    <property type="entry name" value="WW_DOMAIN_2"/>
    <property type="match status" value="1"/>
</dbReference>
<feature type="compositionally biased region" description="Low complexity" evidence="2">
    <location>
        <begin position="1094"/>
        <end position="1108"/>
    </location>
</feature>
<organism evidence="4 5">
    <name type="scientific">Saprolegnia diclina (strain VS20)</name>
    <dbReference type="NCBI Taxonomy" id="1156394"/>
    <lineage>
        <taxon>Eukaryota</taxon>
        <taxon>Sar</taxon>
        <taxon>Stramenopiles</taxon>
        <taxon>Oomycota</taxon>
        <taxon>Saprolegniomycetes</taxon>
        <taxon>Saprolegniales</taxon>
        <taxon>Saprolegniaceae</taxon>
        <taxon>Saprolegnia</taxon>
    </lineage>
</organism>
<dbReference type="InterPro" id="IPR011993">
    <property type="entry name" value="PH-like_dom_sf"/>
</dbReference>
<proteinExistence type="predicted"/>
<feature type="coiled-coil region" evidence="1">
    <location>
        <begin position="390"/>
        <end position="424"/>
    </location>
</feature>
<gene>
    <name evidence="4" type="ORF">SDRG_16426</name>
</gene>
<reference evidence="4 5" key="1">
    <citation type="submission" date="2012-04" db="EMBL/GenBank/DDBJ databases">
        <title>The Genome Sequence of Saprolegnia declina VS20.</title>
        <authorList>
            <consortium name="The Broad Institute Genome Sequencing Platform"/>
            <person name="Russ C."/>
            <person name="Nusbaum C."/>
            <person name="Tyler B."/>
            <person name="van West P."/>
            <person name="Dieguez-Uribeondo J."/>
            <person name="de Bruijn I."/>
            <person name="Tripathy S."/>
            <person name="Jiang R."/>
            <person name="Young S.K."/>
            <person name="Zeng Q."/>
            <person name="Gargeya S."/>
            <person name="Fitzgerald M."/>
            <person name="Haas B."/>
            <person name="Abouelleil A."/>
            <person name="Alvarado L."/>
            <person name="Arachchi H.M."/>
            <person name="Berlin A."/>
            <person name="Chapman S.B."/>
            <person name="Goldberg J."/>
            <person name="Griggs A."/>
            <person name="Gujja S."/>
            <person name="Hansen M."/>
            <person name="Howarth C."/>
            <person name="Imamovic A."/>
            <person name="Larimer J."/>
            <person name="McCowen C."/>
            <person name="Montmayeur A."/>
            <person name="Murphy C."/>
            <person name="Neiman D."/>
            <person name="Pearson M."/>
            <person name="Priest M."/>
            <person name="Roberts A."/>
            <person name="Saif S."/>
            <person name="Shea T."/>
            <person name="Sisk P."/>
            <person name="Sykes S."/>
            <person name="Wortman J."/>
            <person name="Nusbaum C."/>
            <person name="Birren B."/>
        </authorList>
    </citation>
    <scope>NUCLEOTIDE SEQUENCE [LARGE SCALE GENOMIC DNA]</scope>
    <source>
        <strain evidence="4 5">VS20</strain>
    </source>
</reference>
<evidence type="ECO:0000259" key="3">
    <source>
        <dbReference type="PROSITE" id="PS50020"/>
    </source>
</evidence>
<dbReference type="OrthoDB" id="163747at2759"/>
<dbReference type="RefSeq" id="XP_008620857.1">
    <property type="nucleotide sequence ID" value="XM_008622635.1"/>
</dbReference>
<feature type="region of interest" description="Disordered" evidence="2">
    <location>
        <begin position="977"/>
        <end position="1012"/>
    </location>
</feature>
<evidence type="ECO:0000256" key="1">
    <source>
        <dbReference type="SAM" id="Coils"/>
    </source>
</evidence>
<dbReference type="SUPFAM" id="SSF50729">
    <property type="entry name" value="PH domain-like"/>
    <property type="match status" value="1"/>
</dbReference>
<dbReference type="OMA" id="VSSSHYM"/>
<dbReference type="SMART" id="SM00233">
    <property type="entry name" value="PH"/>
    <property type="match status" value="1"/>
</dbReference>
<keyword evidence="1" id="KW-0175">Coiled coil</keyword>
<feature type="region of interest" description="Disordered" evidence="2">
    <location>
        <begin position="1063"/>
        <end position="1111"/>
    </location>
</feature>
<dbReference type="VEuPathDB" id="FungiDB:SDRG_16426"/>
<dbReference type="InterPro" id="IPR001202">
    <property type="entry name" value="WW_dom"/>
</dbReference>
<dbReference type="PANTHER" id="PTHR48125">
    <property type="entry name" value="LP07818P1"/>
    <property type="match status" value="1"/>
</dbReference>
<evidence type="ECO:0000313" key="4">
    <source>
        <dbReference type="EMBL" id="EQC25724.1"/>
    </source>
</evidence>
<dbReference type="Proteomes" id="UP000030762">
    <property type="component" value="Unassembled WGS sequence"/>
</dbReference>
<dbReference type="Gene3D" id="2.30.29.30">
    <property type="entry name" value="Pleckstrin-homology domain (PH domain)/Phosphotyrosine-binding domain (PTB)"/>
    <property type="match status" value="1"/>
</dbReference>
<dbReference type="CDD" id="cd00821">
    <property type="entry name" value="PH"/>
    <property type="match status" value="1"/>
</dbReference>
<feature type="region of interest" description="Disordered" evidence="2">
    <location>
        <begin position="1299"/>
        <end position="1322"/>
    </location>
</feature>
<dbReference type="InterPro" id="IPR001849">
    <property type="entry name" value="PH_domain"/>
</dbReference>
<dbReference type="EMBL" id="JH767258">
    <property type="protein sequence ID" value="EQC25724.1"/>
    <property type="molecule type" value="Genomic_DNA"/>
</dbReference>
<evidence type="ECO:0000313" key="5">
    <source>
        <dbReference type="Proteomes" id="UP000030762"/>
    </source>
</evidence>
<feature type="compositionally biased region" description="Low complexity" evidence="2">
    <location>
        <begin position="992"/>
        <end position="1009"/>
    </location>
</feature>
<protein>
    <recommendedName>
        <fullName evidence="3">WW domain-containing protein</fullName>
    </recommendedName>
</protein>